<dbReference type="AlphaFoldDB" id="A0A1F5E3C8"/>
<evidence type="ECO:0000313" key="2">
    <source>
        <dbReference type="Proteomes" id="UP000177006"/>
    </source>
</evidence>
<accession>A0A1F5E3C8</accession>
<evidence type="ECO:0000313" key="1">
    <source>
        <dbReference type="EMBL" id="OGD61810.1"/>
    </source>
</evidence>
<name>A0A1F5E3C8_9BACT</name>
<organism evidence="1 2">
    <name type="scientific">Candidatus Beckwithbacteria bacterium RBG_13_42_9</name>
    <dbReference type="NCBI Taxonomy" id="1797457"/>
    <lineage>
        <taxon>Bacteria</taxon>
        <taxon>Candidatus Beckwithiibacteriota</taxon>
    </lineage>
</organism>
<sequence length="92" mass="10516">MAVLFEWMENYLKGNRNDLEVEIRPINVLFAARDLQQKAIIQKRVLDNPGCSSFLKPRLSGQKPESVIKLHDDNIEACEVMFQAIADCLVVK</sequence>
<dbReference type="Proteomes" id="UP000177006">
    <property type="component" value="Unassembled WGS sequence"/>
</dbReference>
<comment type="caution">
    <text evidence="1">The sequence shown here is derived from an EMBL/GenBank/DDBJ whole genome shotgun (WGS) entry which is preliminary data.</text>
</comment>
<reference evidence="1 2" key="1">
    <citation type="journal article" date="2016" name="Nat. Commun.">
        <title>Thousands of microbial genomes shed light on interconnected biogeochemical processes in an aquifer system.</title>
        <authorList>
            <person name="Anantharaman K."/>
            <person name="Brown C.T."/>
            <person name="Hug L.A."/>
            <person name="Sharon I."/>
            <person name="Castelle C.J."/>
            <person name="Probst A.J."/>
            <person name="Thomas B.C."/>
            <person name="Singh A."/>
            <person name="Wilkins M.J."/>
            <person name="Karaoz U."/>
            <person name="Brodie E.L."/>
            <person name="Williams K.H."/>
            <person name="Hubbard S.S."/>
            <person name="Banfield J.F."/>
        </authorList>
    </citation>
    <scope>NUCLEOTIDE SEQUENCE [LARGE SCALE GENOMIC DNA]</scope>
</reference>
<proteinExistence type="predicted"/>
<dbReference type="EMBL" id="MEZK01000032">
    <property type="protein sequence ID" value="OGD61810.1"/>
    <property type="molecule type" value="Genomic_DNA"/>
</dbReference>
<protein>
    <submittedName>
        <fullName evidence="1">Uncharacterized protein</fullName>
    </submittedName>
</protein>
<gene>
    <name evidence="1" type="ORF">A2160_04045</name>
</gene>
<dbReference type="STRING" id="1797457.A2160_04045"/>